<dbReference type="EMBL" id="LT670818">
    <property type="protein sequence ID" value="SHH03460.1"/>
    <property type="molecule type" value="Genomic_DNA"/>
</dbReference>
<dbReference type="SUPFAM" id="SSF48498">
    <property type="entry name" value="Tetracyclin repressor-like, C-terminal domain"/>
    <property type="match status" value="1"/>
</dbReference>
<dbReference type="PANTHER" id="PTHR47506">
    <property type="entry name" value="TRANSCRIPTIONAL REGULATORY PROTEIN"/>
    <property type="match status" value="1"/>
</dbReference>
<dbReference type="RefSeq" id="WP_079568547.1">
    <property type="nucleotide sequence ID" value="NZ_LT670818.1"/>
</dbReference>
<dbReference type="PANTHER" id="PTHR47506:SF3">
    <property type="entry name" value="HTH-TYPE TRANSCRIPTIONAL REGULATOR LMRA"/>
    <property type="match status" value="1"/>
</dbReference>
<protein>
    <submittedName>
        <fullName evidence="6">Transcriptional regulator, TetR family</fullName>
    </submittedName>
</protein>
<reference evidence="6 7" key="1">
    <citation type="submission" date="2016-11" db="EMBL/GenBank/DDBJ databases">
        <authorList>
            <person name="Jaros S."/>
            <person name="Januszkiewicz K."/>
            <person name="Wedrychowicz H."/>
        </authorList>
    </citation>
    <scope>NUCLEOTIDE SEQUENCE [LARGE SCALE GENOMIC DNA]</scope>
    <source>
        <strain evidence="6 7">GAS242</strain>
    </source>
</reference>
<keyword evidence="2 4" id="KW-0238">DNA-binding</keyword>
<dbReference type="InterPro" id="IPR036271">
    <property type="entry name" value="Tet_transcr_reg_TetR-rel_C_sf"/>
</dbReference>
<dbReference type="Gene3D" id="1.10.357.10">
    <property type="entry name" value="Tetracycline Repressor, domain 2"/>
    <property type="match status" value="1"/>
</dbReference>
<keyword evidence="3" id="KW-0804">Transcription</keyword>
<sequence>MKAAARPRRGAPAKGEASARERILATANELFYSEGIRAIGVDTVVDRSGVSKTSLYRVFESKDALIAAFAAERDRSFWEWWDHVEAQHADNPHALLDALLSGIAERIGRPAYRGCPFLNLVTEFPDQNHPGRVVAKGNKEELRARLATIVARLGVSDPSRVASQLALIINGAYATGLFAEPADLRGDLVDAARKLLAPSLPGRGIAGLYRGKDTGKRLVGRRN</sequence>
<evidence type="ECO:0000256" key="2">
    <source>
        <dbReference type="ARBA" id="ARBA00023125"/>
    </source>
</evidence>
<evidence type="ECO:0000256" key="1">
    <source>
        <dbReference type="ARBA" id="ARBA00023015"/>
    </source>
</evidence>
<dbReference type="Pfam" id="PF00440">
    <property type="entry name" value="TetR_N"/>
    <property type="match status" value="1"/>
</dbReference>
<gene>
    <name evidence="6" type="ORF">SAMN05444169_5374</name>
</gene>
<name>A0A1M5PP21_9BRAD</name>
<dbReference type="PROSITE" id="PS50977">
    <property type="entry name" value="HTH_TETR_2"/>
    <property type="match status" value="1"/>
</dbReference>
<dbReference type="Proteomes" id="UP000190675">
    <property type="component" value="Chromosome I"/>
</dbReference>
<dbReference type="PRINTS" id="PR00455">
    <property type="entry name" value="HTHTETR"/>
</dbReference>
<evidence type="ECO:0000259" key="5">
    <source>
        <dbReference type="PROSITE" id="PS50977"/>
    </source>
</evidence>
<evidence type="ECO:0000313" key="7">
    <source>
        <dbReference type="Proteomes" id="UP000190675"/>
    </source>
</evidence>
<evidence type="ECO:0000313" key="6">
    <source>
        <dbReference type="EMBL" id="SHH03460.1"/>
    </source>
</evidence>
<dbReference type="AlphaFoldDB" id="A0A1M5PP21"/>
<evidence type="ECO:0000256" key="3">
    <source>
        <dbReference type="ARBA" id="ARBA00023163"/>
    </source>
</evidence>
<feature type="DNA-binding region" description="H-T-H motif" evidence="4">
    <location>
        <begin position="40"/>
        <end position="59"/>
    </location>
</feature>
<accession>A0A1M5PP21</accession>
<dbReference type="InterPro" id="IPR001647">
    <property type="entry name" value="HTH_TetR"/>
</dbReference>
<dbReference type="InterPro" id="IPR009057">
    <property type="entry name" value="Homeodomain-like_sf"/>
</dbReference>
<keyword evidence="1" id="KW-0805">Transcription regulation</keyword>
<organism evidence="6 7">
    <name type="scientific">Bradyrhizobium erythrophlei</name>
    <dbReference type="NCBI Taxonomy" id="1437360"/>
    <lineage>
        <taxon>Bacteria</taxon>
        <taxon>Pseudomonadati</taxon>
        <taxon>Pseudomonadota</taxon>
        <taxon>Alphaproteobacteria</taxon>
        <taxon>Hyphomicrobiales</taxon>
        <taxon>Nitrobacteraceae</taxon>
        <taxon>Bradyrhizobium</taxon>
    </lineage>
</organism>
<dbReference type="SUPFAM" id="SSF46689">
    <property type="entry name" value="Homeodomain-like"/>
    <property type="match status" value="1"/>
</dbReference>
<dbReference type="GO" id="GO:0003677">
    <property type="term" value="F:DNA binding"/>
    <property type="evidence" value="ECO:0007669"/>
    <property type="project" value="UniProtKB-UniRule"/>
</dbReference>
<feature type="domain" description="HTH tetR-type" evidence="5">
    <location>
        <begin position="17"/>
        <end position="77"/>
    </location>
</feature>
<dbReference type="OrthoDB" id="9787680at2"/>
<proteinExistence type="predicted"/>
<evidence type="ECO:0000256" key="4">
    <source>
        <dbReference type="PROSITE-ProRule" id="PRU00335"/>
    </source>
</evidence>